<name>A2EC18_TRIV3</name>
<organism evidence="1 2">
    <name type="scientific">Trichomonas vaginalis (strain ATCC PRA-98 / G3)</name>
    <dbReference type="NCBI Taxonomy" id="412133"/>
    <lineage>
        <taxon>Eukaryota</taxon>
        <taxon>Metamonada</taxon>
        <taxon>Parabasalia</taxon>
        <taxon>Trichomonadida</taxon>
        <taxon>Trichomonadidae</taxon>
        <taxon>Trichomonas</taxon>
    </lineage>
</organism>
<dbReference type="VEuPathDB" id="TrichDB:TVAGG3_0269430"/>
<sequence length="1451" mass="165756">MHHSTITESILNILETNDQSLDEISTKFHHAYDFNDRSALLSAISILILEGILDSHQKIIGVWLIFMEYSKLPISQSPFFEFFKSIDNPIQKDDSNAINLSKLILIQSQNLTKIGEMKPGEAKINLDNDEKKKFEEKYSIDKIQAITAVENILQRTPAIHHPIFLEVLFLKIINKPVDTILDMLKSDNYRDFGEPGKFTISALIEVSSFLKDDLRYAYAAILSFFKFSRDALNQLPDEAYAPIIFFHYIKELCDDNNSPKSGEFALFSLKNYDLFDIIGKWIDISYNNFSKQFFTLISIHLQSLLYLVIKTQTPPDYNFICSNILPLLCKVAVKERPTPFTEATFRVILPGRGRRQNEFTKLYKYFQAICKDSSTANLVKRVLNDDLKKSHVSTSNVYRRKCLPYTEFSDFLSLITPSLISSSNITENSLEYCAFVLFHKLIKYSESTTVKESLIRLVTNRFYTDHTNSAQNIFPYVVEFLSSPKLAPYAAKIISNTIELAPVDSINYINTKLHSNYSNFEQIVQSTNSDDSVIAAFITVARNMNSLYFKYKSPVKEIPSFTNFILKDTFHMIVHHKFQSKYNKWKILKSLVDACKDLLDTDDSFCDMIHQSETFSSALLSLITVSAAAINPNDQQNQTDQVYVDRVDVNYPLECEISTLKFLKIVLSRYLEKNKELSPLCKLFFNTKSDVSGIFSTLIGFLAVQLPGGSSEELAGISLSIIEILCKIAAMMKDVSVDAYYPEEKQKILNQIAKGNLIDDSSGNHYISMLDFIANTLMTQPAFAFSFVQHTAKSIFQSMIKAKKIEKFEDSRLLLSLSRLIANMYRKLSANSKTLKEIAGSDTKSDFWSQAKKIIKLDDQNPDPNIILAQSFLMQAHLCYLCSHVGQAKAEIDDIGVTNMIRSVVNKLSLTKIEISEELKLEIDLSKFHKDRHEYGDDYYVDIDLLKFYYEDIDQKFVEELKKFNKDLSVIDATTQYISTIIDYIKLYALIDPDSPKFNEDGKSYDHKELIELVKNVMNNNLPESLITTVSKLGLLLITNFTGGFWDFVNTDYLKSFNRYLKKHKTPAVLELLNASLGISENRVYSQADLRADHSDSDYPNLKFHQLEKLFDKCVQILISDKLEIAADCLINLAIKLNCFQQFLQNPERIALLTHACHLLISDDVIGSKLVIALSVLCNEANRANDLANSGILDSILEIKLPKNSLVWPPLFKLISGLPIAHDYAANFAKSYLPIINFFLSETTTSYQIQNYLTTLLFNMHGHFNELSHENPYAFNGLMQLVFIRMKKALADIRDVTMSKEEKYSQWKTLLNCLMIFNAQFDFPETEIPGFSDNAENKNQSFEIVKRILDHFGKILQDNKFNIDLLPLFLMIYETSTSLFIGLIMMTNNLNESTNEDAISSFKAMTELVTKNVKVLMQNVIDESEKQRIGHAITFLEVAATFDPSRNELSK</sequence>
<proteinExistence type="predicted"/>
<keyword evidence="2" id="KW-1185">Reference proteome</keyword>
<reference evidence="1" key="1">
    <citation type="submission" date="2006-10" db="EMBL/GenBank/DDBJ databases">
        <authorList>
            <person name="Amadeo P."/>
            <person name="Zhao Q."/>
            <person name="Wortman J."/>
            <person name="Fraser-Liggett C."/>
            <person name="Carlton J."/>
        </authorList>
    </citation>
    <scope>NUCLEOTIDE SEQUENCE</scope>
    <source>
        <strain evidence="1">G3</strain>
    </source>
</reference>
<dbReference type="VEuPathDB" id="TrichDB:TVAG_137850"/>
<dbReference type="SMR" id="A2EC18"/>
<dbReference type="RefSeq" id="XP_001322016.1">
    <property type="nucleotide sequence ID" value="XM_001321981.1"/>
</dbReference>
<dbReference type="EMBL" id="DS113350">
    <property type="protein sequence ID" value="EAY09793.1"/>
    <property type="molecule type" value="Genomic_DNA"/>
</dbReference>
<dbReference type="KEGG" id="tva:4767720"/>
<evidence type="ECO:0000313" key="1">
    <source>
        <dbReference type="EMBL" id="EAY09793.1"/>
    </source>
</evidence>
<evidence type="ECO:0000313" key="2">
    <source>
        <dbReference type="Proteomes" id="UP000001542"/>
    </source>
</evidence>
<dbReference type="InParanoid" id="A2EC18"/>
<accession>A2EC18</accession>
<protein>
    <submittedName>
        <fullName evidence="1">Uncharacterized protein</fullName>
    </submittedName>
</protein>
<gene>
    <name evidence="1" type="ORF">TVAG_137850</name>
</gene>
<dbReference type="Proteomes" id="UP000001542">
    <property type="component" value="Unassembled WGS sequence"/>
</dbReference>
<reference evidence="1" key="2">
    <citation type="journal article" date="2007" name="Science">
        <title>Draft genome sequence of the sexually transmitted pathogen Trichomonas vaginalis.</title>
        <authorList>
            <person name="Carlton J.M."/>
            <person name="Hirt R.P."/>
            <person name="Silva J.C."/>
            <person name="Delcher A.L."/>
            <person name="Schatz M."/>
            <person name="Zhao Q."/>
            <person name="Wortman J.R."/>
            <person name="Bidwell S.L."/>
            <person name="Alsmark U.C.M."/>
            <person name="Besteiro S."/>
            <person name="Sicheritz-Ponten T."/>
            <person name="Noel C.J."/>
            <person name="Dacks J.B."/>
            <person name="Foster P.G."/>
            <person name="Simillion C."/>
            <person name="Van de Peer Y."/>
            <person name="Miranda-Saavedra D."/>
            <person name="Barton G.J."/>
            <person name="Westrop G.D."/>
            <person name="Mueller S."/>
            <person name="Dessi D."/>
            <person name="Fiori P.L."/>
            <person name="Ren Q."/>
            <person name="Paulsen I."/>
            <person name="Zhang H."/>
            <person name="Bastida-Corcuera F.D."/>
            <person name="Simoes-Barbosa A."/>
            <person name="Brown M.T."/>
            <person name="Hayes R.D."/>
            <person name="Mukherjee M."/>
            <person name="Okumura C.Y."/>
            <person name="Schneider R."/>
            <person name="Smith A.J."/>
            <person name="Vanacova S."/>
            <person name="Villalvazo M."/>
            <person name="Haas B.J."/>
            <person name="Pertea M."/>
            <person name="Feldblyum T.V."/>
            <person name="Utterback T.R."/>
            <person name="Shu C.L."/>
            <person name="Osoegawa K."/>
            <person name="de Jong P.J."/>
            <person name="Hrdy I."/>
            <person name="Horvathova L."/>
            <person name="Zubacova Z."/>
            <person name="Dolezal P."/>
            <person name="Malik S.B."/>
            <person name="Logsdon J.M. Jr."/>
            <person name="Henze K."/>
            <person name="Gupta A."/>
            <person name="Wang C.C."/>
            <person name="Dunne R.L."/>
            <person name="Upcroft J.A."/>
            <person name="Upcroft P."/>
            <person name="White O."/>
            <person name="Salzberg S.L."/>
            <person name="Tang P."/>
            <person name="Chiu C.-H."/>
            <person name="Lee Y.-S."/>
            <person name="Embley T.M."/>
            <person name="Coombs G.H."/>
            <person name="Mottram J.C."/>
            <person name="Tachezy J."/>
            <person name="Fraser-Liggett C.M."/>
            <person name="Johnson P.J."/>
        </authorList>
    </citation>
    <scope>NUCLEOTIDE SEQUENCE [LARGE SCALE GENOMIC DNA]</scope>
    <source>
        <strain evidence="1">G3</strain>
    </source>
</reference>